<evidence type="ECO:0000256" key="3">
    <source>
        <dbReference type="SAM" id="Phobius"/>
    </source>
</evidence>
<evidence type="ECO:0000313" key="6">
    <source>
        <dbReference type="Proteomes" id="UP001224775"/>
    </source>
</evidence>
<dbReference type="PANTHER" id="PTHR43715">
    <property type="entry name" value="GDP-MANNOSE 4,6-DEHYDRATASE"/>
    <property type="match status" value="1"/>
</dbReference>
<keyword evidence="3" id="KW-1133">Transmembrane helix</keyword>
<feature type="compositionally biased region" description="Polar residues" evidence="2">
    <location>
        <begin position="234"/>
        <end position="246"/>
    </location>
</feature>
<feature type="compositionally biased region" description="Low complexity" evidence="2">
    <location>
        <begin position="20"/>
        <end position="36"/>
    </location>
</feature>
<dbReference type="InterPro" id="IPR001509">
    <property type="entry name" value="Epimerase_deHydtase"/>
</dbReference>
<dbReference type="InterPro" id="IPR036291">
    <property type="entry name" value="NAD(P)-bd_dom_sf"/>
</dbReference>
<sequence>MNRRGRSSSNNDTADTTKHNNNGNNILSNIPMMSSPSSPPSAPSDAFMSDSPRLSRPLPQSTMNAHYMDGGLHHRSSRVTSNNDPRPANINNTNSGSNNNNMVRPSRLFHSYNPYHGNRQSNNNSSSSSGGKFTISISRALQCLFLLLIIGYVSLLLYTHALWSHTDSNDVNVNDVHLNHGVDGWNNNEQQQQQQVNSGGVRSSLSNRDGYKEHSRYNNIDNGKEVGNDDDDATSNSVDQATNEQEQQQHGDYRIASLQDVFFRTSRRRQRKKKRSSSSRSSKETRQQPPPEVPFAFDTSRQQQHSAEKDVPSKSVVSNNNVRNGNQQYYLDKAKREQKERRQNRKRRTTPPLPSSTQQQQQQQQGEDAPPIWYNLDHSSYNTVSINQKRWEINNNNDGYNTASSPQLDTNTILCGKYAQQASLNHPQNYYHPPSLSSSTTTHQPQPLNSQSKVLITGILSPLGFHLTLALHRQCNITNIIGIDSQMPNDPLSRLEMQDRLEVLLDELSTTTTNTNGKKESSSNSGKSLWHVPFLGLESKHPAKNEPRWRVEERERREKLLVKMRRFPHGYIVDNDVYEKYGIPPSPGVDKDGYGTLDLIAEYRPTHIVHLAGTQSDSLLNSKRYNPQKKKTEGEGDDDGESSISSRPHLYELRMGMVGMEQLLSSAVAQTMIPPPPSESLSGNTALRTTPPPPHVVYASSYDARYYSETSKRLTSQQQHHNNNRNKEIMLGEEEQLTNRKHHVPPRGFHGVSHLIDEILASTYHGLHGLQAIGLRFDAIYGPRGFGVPSTSVPILNVNRMRKNVGVSPDVALAEVEVRRMYRKWMRMVVEEYEEEEESSLMEESGWLHASHHPRDFVFVEDAVGAIMAAMQYRAVQGSHPTTFNIGSGEMNTLSAFADKIQQVAFDDKRPNKSVSKSVIDVERSNAARSAGFTSNEYLGWSAQTTLKDGVAKLLAWHLDRALPFFPSSTLDEEEVDYSESEGVMKHMDGKDLLSKNNVESCSTQEGDATCLLEQHTSYPCASECSTMTCTSSIFDAVLPIVHDTTEGCYMVLYTAPLGYDVESLDVETEYSDSGSTFEYHEGTVCTIAFVPSESTLVKNVIEDLPVNAQSMLDTSPSDSYSTKLKKLNGHLAHKGFLLIFVDGATHPLSPEVTLLPKLAPARLFHSSVRRAMYVDESFSHTPYPEDALFLSTETYRGVTKSRTIKGHDEKGRETKYKLPEEPQRYAVMLASQMRDISTGEGHTVSLRDATRAMMDEKGYESDAHEPKEVRAQREFYERGRALINSMQLRSSDPAHRHKIEIKDFIRSKWVLYNLKLEEGHHVRCEWYKEHGRWAGSNTLDSGMDHLSFAYVMAKRELSRKIVSEEPLPKELSLTEKVIKAATDAHEWHPVFLGGGSKIPLHDSFKASAAQAIPLNIADRPEFELDKVVPETVSLDTKTSYFVRIMSDEVMLKARKNWAKFIAKFEKH</sequence>
<feature type="region of interest" description="Disordered" evidence="2">
    <location>
        <begin position="619"/>
        <end position="645"/>
    </location>
</feature>
<dbReference type="GO" id="GO:0042351">
    <property type="term" value="P:'de novo' GDP-L-fucose biosynthetic process"/>
    <property type="evidence" value="ECO:0007669"/>
    <property type="project" value="TreeGrafter"/>
</dbReference>
<name>A0AAD9DD05_9STRA</name>
<evidence type="ECO:0000313" key="5">
    <source>
        <dbReference type="EMBL" id="KAK1741225.1"/>
    </source>
</evidence>
<protein>
    <submittedName>
        <fullName evidence="5">NAD(P)-dependent epimerase/dehydratase family protein</fullName>
    </submittedName>
</protein>
<feature type="compositionally biased region" description="Basic and acidic residues" evidence="2">
    <location>
        <begin position="209"/>
        <end position="227"/>
    </location>
</feature>
<dbReference type="InterPro" id="IPR006368">
    <property type="entry name" value="GDP_Man_deHydtase"/>
</dbReference>
<feature type="transmembrane region" description="Helical" evidence="3">
    <location>
        <begin position="143"/>
        <end position="163"/>
    </location>
</feature>
<keyword evidence="1" id="KW-0456">Lyase</keyword>
<dbReference type="GO" id="GO:0008446">
    <property type="term" value="F:GDP-mannose 4,6-dehydratase activity"/>
    <property type="evidence" value="ECO:0007669"/>
    <property type="project" value="InterPro"/>
</dbReference>
<feature type="compositionally biased region" description="Low complexity" evidence="2">
    <location>
        <begin position="89"/>
        <end position="101"/>
    </location>
</feature>
<proteinExistence type="predicted"/>
<feature type="compositionally biased region" description="Polar residues" evidence="2">
    <location>
        <begin position="196"/>
        <end position="207"/>
    </location>
</feature>
<feature type="compositionally biased region" description="Basic and acidic residues" evidence="2">
    <location>
        <begin position="332"/>
        <end position="341"/>
    </location>
</feature>
<feature type="compositionally biased region" description="Low complexity" evidence="2">
    <location>
        <begin position="432"/>
        <end position="448"/>
    </location>
</feature>
<feature type="region of interest" description="Disordered" evidence="2">
    <location>
        <begin position="508"/>
        <end position="527"/>
    </location>
</feature>
<evidence type="ECO:0000259" key="4">
    <source>
        <dbReference type="Pfam" id="PF01370"/>
    </source>
</evidence>
<dbReference type="PANTHER" id="PTHR43715:SF1">
    <property type="entry name" value="GDP-MANNOSE 4,6 DEHYDRATASE"/>
    <property type="match status" value="1"/>
</dbReference>
<feature type="compositionally biased region" description="Low complexity" evidence="2">
    <location>
        <begin position="43"/>
        <end position="52"/>
    </location>
</feature>
<comment type="caution">
    <text evidence="5">The sequence shown here is derived from an EMBL/GenBank/DDBJ whole genome shotgun (WGS) entry which is preliminary data.</text>
</comment>
<feature type="compositionally biased region" description="Low complexity" evidence="2">
    <location>
        <begin position="313"/>
        <end position="326"/>
    </location>
</feature>
<feature type="domain" description="NAD-dependent epimerase/dehydratase" evidence="4">
    <location>
        <begin position="740"/>
        <end position="887"/>
    </location>
</feature>
<keyword evidence="3" id="KW-0812">Transmembrane</keyword>
<dbReference type="SUPFAM" id="SSF51735">
    <property type="entry name" value="NAD(P)-binding Rossmann-fold domains"/>
    <property type="match status" value="1"/>
</dbReference>
<dbReference type="Proteomes" id="UP001224775">
    <property type="component" value="Unassembled WGS sequence"/>
</dbReference>
<dbReference type="Gene3D" id="3.40.50.720">
    <property type="entry name" value="NAD(P)-binding Rossmann-like Domain"/>
    <property type="match status" value="2"/>
</dbReference>
<dbReference type="EMBL" id="JATAAI010000013">
    <property type="protein sequence ID" value="KAK1741225.1"/>
    <property type="molecule type" value="Genomic_DNA"/>
</dbReference>
<feature type="region of interest" description="Disordered" evidence="2">
    <location>
        <begin position="1"/>
        <end position="131"/>
    </location>
</feature>
<reference evidence="5" key="1">
    <citation type="submission" date="2023-06" db="EMBL/GenBank/DDBJ databases">
        <title>Survivors Of The Sea: Transcriptome response of Skeletonema marinoi to long-term dormancy.</title>
        <authorList>
            <person name="Pinder M.I.M."/>
            <person name="Kourtchenko O."/>
            <person name="Robertson E.K."/>
            <person name="Larsson T."/>
            <person name="Maumus F."/>
            <person name="Osuna-Cruz C.M."/>
            <person name="Vancaester E."/>
            <person name="Stenow R."/>
            <person name="Vandepoele K."/>
            <person name="Ploug H."/>
            <person name="Bruchert V."/>
            <person name="Godhe A."/>
            <person name="Topel M."/>
        </authorList>
    </citation>
    <scope>NUCLEOTIDE SEQUENCE</scope>
    <source>
        <strain evidence="5">R05AC</strain>
    </source>
</reference>
<feature type="region of interest" description="Disordered" evidence="2">
    <location>
        <begin position="427"/>
        <end position="448"/>
    </location>
</feature>
<organism evidence="5 6">
    <name type="scientific">Skeletonema marinoi</name>
    <dbReference type="NCBI Taxonomy" id="267567"/>
    <lineage>
        <taxon>Eukaryota</taxon>
        <taxon>Sar</taxon>
        <taxon>Stramenopiles</taxon>
        <taxon>Ochrophyta</taxon>
        <taxon>Bacillariophyta</taxon>
        <taxon>Coscinodiscophyceae</taxon>
        <taxon>Thalassiosirophycidae</taxon>
        <taxon>Thalassiosirales</taxon>
        <taxon>Skeletonemataceae</taxon>
        <taxon>Skeletonema</taxon>
        <taxon>Skeletonema marinoi-dohrnii complex</taxon>
    </lineage>
</organism>
<feature type="compositionally biased region" description="Basic residues" evidence="2">
    <location>
        <begin position="265"/>
        <end position="277"/>
    </location>
</feature>
<dbReference type="Pfam" id="PF01370">
    <property type="entry name" value="Epimerase"/>
    <property type="match status" value="1"/>
</dbReference>
<keyword evidence="3" id="KW-0472">Membrane</keyword>
<accession>A0AAD9DD05</accession>
<gene>
    <name evidence="5" type="ORF">QTG54_007703</name>
</gene>
<feature type="region of interest" description="Disordered" evidence="2">
    <location>
        <begin position="191"/>
        <end position="376"/>
    </location>
</feature>
<evidence type="ECO:0000256" key="2">
    <source>
        <dbReference type="SAM" id="MobiDB-lite"/>
    </source>
</evidence>
<keyword evidence="6" id="KW-1185">Reference proteome</keyword>
<evidence type="ECO:0000256" key="1">
    <source>
        <dbReference type="ARBA" id="ARBA00023239"/>
    </source>
</evidence>